<keyword evidence="8" id="KW-1185">Reference proteome</keyword>
<dbReference type="GO" id="GO:0009254">
    <property type="term" value="P:peptidoglycan turnover"/>
    <property type="evidence" value="ECO:0007669"/>
    <property type="project" value="TreeGrafter"/>
</dbReference>
<keyword evidence="5" id="KW-0961">Cell wall biogenesis/degradation</keyword>
<dbReference type="InterPro" id="IPR051206">
    <property type="entry name" value="NAMLAA_amidase_2"/>
</dbReference>
<proteinExistence type="inferred from homology"/>
<evidence type="ECO:0000256" key="1">
    <source>
        <dbReference type="ARBA" id="ARBA00001561"/>
    </source>
</evidence>
<dbReference type="GO" id="GO:0009253">
    <property type="term" value="P:peptidoglycan catabolic process"/>
    <property type="evidence" value="ECO:0007669"/>
    <property type="project" value="InterPro"/>
</dbReference>
<evidence type="ECO:0000256" key="2">
    <source>
        <dbReference type="ARBA" id="ARBA00007553"/>
    </source>
</evidence>
<reference evidence="7 8" key="1">
    <citation type="submission" date="2007-05" db="EMBL/GenBank/DDBJ databases">
        <title>Complete sequence of chromosome of Acidiphilium cryptum JF-5.</title>
        <authorList>
            <consortium name="US DOE Joint Genome Institute"/>
            <person name="Copeland A."/>
            <person name="Lucas S."/>
            <person name="Lapidus A."/>
            <person name="Barry K."/>
            <person name="Detter J.C."/>
            <person name="Glavina del Rio T."/>
            <person name="Hammon N."/>
            <person name="Israni S."/>
            <person name="Dalin E."/>
            <person name="Tice H."/>
            <person name="Pitluck S."/>
            <person name="Sims D."/>
            <person name="Brettin T."/>
            <person name="Bruce D."/>
            <person name="Han C."/>
            <person name="Schmutz J."/>
            <person name="Larimer F."/>
            <person name="Land M."/>
            <person name="Hauser L."/>
            <person name="Kyrpides N."/>
            <person name="Kim E."/>
            <person name="Magnuson T."/>
            <person name="Richardson P."/>
        </authorList>
    </citation>
    <scope>NUCLEOTIDE SEQUENCE [LARGE SCALE GENOMIC DNA]</scope>
    <source>
        <strain evidence="7 8">JF-5</strain>
    </source>
</reference>
<evidence type="ECO:0000259" key="6">
    <source>
        <dbReference type="SMART" id="SM00644"/>
    </source>
</evidence>
<evidence type="ECO:0000256" key="5">
    <source>
        <dbReference type="ARBA" id="ARBA00023316"/>
    </source>
</evidence>
<organism evidence="7 8">
    <name type="scientific">Acidiphilium cryptum (strain JF-5)</name>
    <dbReference type="NCBI Taxonomy" id="349163"/>
    <lineage>
        <taxon>Bacteria</taxon>
        <taxon>Pseudomonadati</taxon>
        <taxon>Pseudomonadota</taxon>
        <taxon>Alphaproteobacteria</taxon>
        <taxon>Acetobacterales</taxon>
        <taxon>Acidocellaceae</taxon>
        <taxon>Acidiphilium</taxon>
    </lineage>
</organism>
<dbReference type="PANTHER" id="PTHR30417:SF1">
    <property type="entry name" value="N-ACETYLMURAMOYL-L-ALANINE AMIDASE AMID"/>
    <property type="match status" value="1"/>
</dbReference>
<dbReference type="GO" id="GO:0019867">
    <property type="term" value="C:outer membrane"/>
    <property type="evidence" value="ECO:0007669"/>
    <property type="project" value="TreeGrafter"/>
</dbReference>
<dbReference type="SMART" id="SM00644">
    <property type="entry name" value="Ami_2"/>
    <property type="match status" value="1"/>
</dbReference>
<dbReference type="GO" id="GO:0071555">
    <property type="term" value="P:cell wall organization"/>
    <property type="evidence" value="ECO:0007669"/>
    <property type="project" value="UniProtKB-KW"/>
</dbReference>
<evidence type="ECO:0000313" key="8">
    <source>
        <dbReference type="Proteomes" id="UP000000245"/>
    </source>
</evidence>
<dbReference type="KEGG" id="acr:Acry_2885"/>
<evidence type="ECO:0000256" key="3">
    <source>
        <dbReference type="ARBA" id="ARBA00011901"/>
    </source>
</evidence>
<dbReference type="CDD" id="cd06583">
    <property type="entry name" value="PGRP"/>
    <property type="match status" value="1"/>
</dbReference>
<feature type="domain" description="N-acetylmuramoyl-L-alanine amidase" evidence="6">
    <location>
        <begin position="3"/>
        <end position="140"/>
    </location>
</feature>
<dbReference type="InterPro" id="IPR036505">
    <property type="entry name" value="Amidase/PGRP_sf"/>
</dbReference>
<evidence type="ECO:0000313" key="7">
    <source>
        <dbReference type="EMBL" id="ABQ32075.1"/>
    </source>
</evidence>
<dbReference type="Proteomes" id="UP000000245">
    <property type="component" value="Chromosome"/>
</dbReference>
<dbReference type="SUPFAM" id="SSF47090">
    <property type="entry name" value="PGBD-like"/>
    <property type="match status" value="1"/>
</dbReference>
<dbReference type="STRING" id="349163.Acry_2885"/>
<dbReference type="Gene3D" id="3.40.80.10">
    <property type="entry name" value="Peptidoglycan recognition protein-like"/>
    <property type="match status" value="1"/>
</dbReference>
<dbReference type="PANTHER" id="PTHR30417">
    <property type="entry name" value="N-ACETYLMURAMOYL-L-ALANINE AMIDASE AMID"/>
    <property type="match status" value="1"/>
</dbReference>
<protein>
    <recommendedName>
        <fullName evidence="3">N-acetylmuramoyl-L-alanine amidase</fullName>
        <ecNumber evidence="3">3.5.1.28</ecNumber>
    </recommendedName>
</protein>
<dbReference type="Pfam" id="PF01510">
    <property type="entry name" value="Amidase_2"/>
    <property type="match status" value="1"/>
</dbReference>
<dbReference type="EC" id="3.5.1.28" evidence="3"/>
<dbReference type="InterPro" id="IPR036365">
    <property type="entry name" value="PGBD-like_sf"/>
</dbReference>
<gene>
    <name evidence="7" type="ordered locus">Acry_2885</name>
</gene>
<dbReference type="RefSeq" id="WP_007424117.1">
    <property type="nucleotide sequence ID" value="NC_009484.1"/>
</dbReference>
<comment type="similarity">
    <text evidence="2">Belongs to the N-acetylmuramoyl-L-alanine amidase 2 family.</text>
</comment>
<dbReference type="eggNOG" id="COG3023">
    <property type="taxonomic scope" value="Bacteria"/>
</dbReference>
<dbReference type="AlphaFoldDB" id="A5G2J3"/>
<name>A5G2J3_ACICJ</name>
<accession>A5G2J3</accession>
<dbReference type="Gene3D" id="1.10.101.10">
    <property type="entry name" value="PGBD-like superfamily/PGBD"/>
    <property type="match status" value="1"/>
</dbReference>
<comment type="catalytic activity">
    <reaction evidence="1">
        <text>Hydrolyzes the link between N-acetylmuramoyl residues and L-amino acid residues in certain cell-wall glycopeptides.</text>
        <dbReference type="EC" id="3.5.1.28"/>
    </reaction>
</comment>
<dbReference type="InterPro" id="IPR036366">
    <property type="entry name" value="PGBDSf"/>
</dbReference>
<sequence length="220" mass="23341">MISPNRDARPAGMPVDHLVLHYTGMRSAAAAIERLCDPAAKVSAHYVVDEAGGLHALVPERDRAWHAGISFWRGARGLNDRSIGIEIVNPGHEWGYVPFPPQQVAAVIELCLGILGRHPIPPRNVVGHSDIAPDRKQDPGELFPWPQLAAAGIGLWSAAAGAAGDDLAADLAAIGYDVALDRAAVVAAFQRRFRPERVDGVADAGTRARAAAIRALFGAH</sequence>
<dbReference type="HOGENOM" id="CLU_049290_2_2_5"/>
<keyword evidence="4" id="KW-0378">Hydrolase</keyword>
<evidence type="ECO:0000256" key="4">
    <source>
        <dbReference type="ARBA" id="ARBA00022801"/>
    </source>
</evidence>
<dbReference type="EMBL" id="CP000697">
    <property type="protein sequence ID" value="ABQ32075.1"/>
    <property type="molecule type" value="Genomic_DNA"/>
</dbReference>
<dbReference type="InterPro" id="IPR002502">
    <property type="entry name" value="Amidase_domain"/>
</dbReference>
<dbReference type="SUPFAM" id="SSF55846">
    <property type="entry name" value="N-acetylmuramoyl-L-alanine amidase-like"/>
    <property type="match status" value="1"/>
</dbReference>
<dbReference type="GO" id="GO:0008745">
    <property type="term" value="F:N-acetylmuramoyl-L-alanine amidase activity"/>
    <property type="evidence" value="ECO:0007669"/>
    <property type="project" value="UniProtKB-EC"/>
</dbReference>